<name>M4ZA58_9BRAD</name>
<dbReference type="EC" id="2.7.13.3" evidence="2"/>
<sequence length="894" mass="96995">MSAVLFAAAAPFAKVQLPAVPAFIASYQSALALNDLMTAFLLFSQFVLLRSRALLWLASGYLFTAPAALLHTLVFPGLYSPTGLLGAGPQSAVWIYMIWHVGFPLFVLAYALHRRDRPTSVDAVAAPLLLAISGVAIGLAALIWTAIAYDTSLPALVSDGAATPALKVVVGAIWCVTSAALVVLAWRRPHTILDLWVMVVLCAWLFDLSLASLLNAARFDLGYYAGRIYGLLAASFVLGVLLADNVGLQARLTRLLQQQRRQNETERARFIARERLFSAVVESSSDAVITLTLHGKITSWNRAAEQLFGYGADEALGNDIGLIVPSERRCEVDGILERIGSGEKIEHHETVRRHKDGHEIEVSLSISPILDARGTVIGASKVARDITESKRTRSALTRETEERRRIFETSQDLILIADSYGQLMQVSPSSLAVLGYRPEEMAGRNASDFVYPPELEAVRSQMRDCRGGRDIRNFEAQLLHKEGRGVVLNWMASWSEPVQRHFFIGRDLTEKRAAEAQFRQAQKMEAVGHLTGGVAHDFNNILTVITGSIGILADAVAERPELASIAKLIDDSADRGAQLTRQLLAFARKQPLQPTDFDVNALMNETAALLRPTLGEHIEIERVLSTDPCTALADPNQLATSIVNLALNARDAMPQGGKLTLETANVALDQDYADANAEVVVGDYVMIAVSDTGCGIPPAYLEKVFDPFFSTKGVGKGTGLGLSMVFGFVKQSGGHIKIYSEVGHGTSIKLYLPRSAAAPTASTGQQAPDTTGGDETILIVEDDPLVRQHVVTQVVSLGYTTLAAANAAEALDVLERHPEIDLLFTDVIMPGAMNGRQLADAARVLRPSLRTLFTSGYTENAIVHHGRLDAGVLLLPKPYRKPELARMIRIALER</sequence>
<dbReference type="NCBIfam" id="TIGR00229">
    <property type="entry name" value="sensory_box"/>
    <property type="match status" value="2"/>
</dbReference>
<evidence type="ECO:0000256" key="3">
    <source>
        <dbReference type="ARBA" id="ARBA00022553"/>
    </source>
</evidence>
<comment type="catalytic activity">
    <reaction evidence="1">
        <text>ATP + protein L-histidine = ADP + protein N-phospho-L-histidine.</text>
        <dbReference type="EC" id="2.7.13.3"/>
    </reaction>
</comment>
<dbReference type="SMART" id="SM00448">
    <property type="entry name" value="REC"/>
    <property type="match status" value="1"/>
</dbReference>
<protein>
    <recommendedName>
        <fullName evidence="2">histidine kinase</fullName>
        <ecNumber evidence="2">2.7.13.3</ecNumber>
    </recommendedName>
</protein>
<dbReference type="CDD" id="cd00082">
    <property type="entry name" value="HisKA"/>
    <property type="match status" value="1"/>
</dbReference>
<dbReference type="InterPro" id="IPR033424">
    <property type="entry name" value="MASE4"/>
</dbReference>
<dbReference type="Gene3D" id="1.10.287.130">
    <property type="match status" value="1"/>
</dbReference>
<dbReference type="InterPro" id="IPR013656">
    <property type="entry name" value="PAS_4"/>
</dbReference>
<dbReference type="Proteomes" id="UP000011841">
    <property type="component" value="Chromosome"/>
</dbReference>
<dbReference type="InterPro" id="IPR000014">
    <property type="entry name" value="PAS"/>
</dbReference>
<dbReference type="PROSITE" id="PS50109">
    <property type="entry name" value="HIS_KIN"/>
    <property type="match status" value="1"/>
</dbReference>
<feature type="domain" description="Histidine kinase" evidence="11">
    <location>
        <begin position="533"/>
        <end position="756"/>
    </location>
</feature>
<dbReference type="InterPro" id="IPR003594">
    <property type="entry name" value="HATPase_dom"/>
</dbReference>
<dbReference type="eggNOG" id="COG5000">
    <property type="taxonomic scope" value="Bacteria"/>
</dbReference>
<feature type="transmembrane region" description="Helical" evidence="10">
    <location>
        <begin position="31"/>
        <end position="49"/>
    </location>
</feature>
<dbReference type="STRING" id="1245469.S58_47640"/>
<evidence type="ECO:0000256" key="2">
    <source>
        <dbReference type="ARBA" id="ARBA00012438"/>
    </source>
</evidence>
<dbReference type="eggNOG" id="COG0784">
    <property type="taxonomic scope" value="Bacteria"/>
</dbReference>
<keyword evidence="4" id="KW-0808">Transferase</keyword>
<dbReference type="HOGENOM" id="CLU_000445_114_33_5"/>
<evidence type="ECO:0000259" key="12">
    <source>
        <dbReference type="PROSITE" id="PS50110"/>
    </source>
</evidence>
<dbReference type="Gene3D" id="3.40.50.2300">
    <property type="match status" value="1"/>
</dbReference>
<dbReference type="InterPro" id="IPR000700">
    <property type="entry name" value="PAS-assoc_C"/>
</dbReference>
<dbReference type="SUPFAM" id="SSF55874">
    <property type="entry name" value="ATPase domain of HSP90 chaperone/DNA topoisomerase II/histidine kinase"/>
    <property type="match status" value="1"/>
</dbReference>
<dbReference type="InterPro" id="IPR036890">
    <property type="entry name" value="HATPase_C_sf"/>
</dbReference>
<feature type="domain" description="PAS" evidence="13">
    <location>
        <begin position="399"/>
        <end position="469"/>
    </location>
</feature>
<evidence type="ECO:0000256" key="9">
    <source>
        <dbReference type="PROSITE-ProRule" id="PRU00169"/>
    </source>
</evidence>
<dbReference type="Gene3D" id="3.30.450.20">
    <property type="entry name" value="PAS domain"/>
    <property type="match status" value="2"/>
</dbReference>
<dbReference type="Pfam" id="PF00512">
    <property type="entry name" value="HisKA"/>
    <property type="match status" value="1"/>
</dbReference>
<feature type="transmembrane region" description="Helical" evidence="10">
    <location>
        <begin position="91"/>
        <end position="112"/>
    </location>
</feature>
<dbReference type="PROSITE" id="PS50110">
    <property type="entry name" value="RESPONSE_REGULATORY"/>
    <property type="match status" value="1"/>
</dbReference>
<dbReference type="InterPro" id="IPR005467">
    <property type="entry name" value="His_kinase_dom"/>
</dbReference>
<dbReference type="SMART" id="SM00091">
    <property type="entry name" value="PAS"/>
    <property type="match status" value="2"/>
</dbReference>
<dbReference type="InterPro" id="IPR011006">
    <property type="entry name" value="CheY-like_superfamily"/>
</dbReference>
<dbReference type="Pfam" id="PF00072">
    <property type="entry name" value="Response_reg"/>
    <property type="match status" value="1"/>
</dbReference>
<keyword evidence="16" id="KW-1185">Reference proteome</keyword>
<evidence type="ECO:0000259" key="13">
    <source>
        <dbReference type="PROSITE" id="PS50112"/>
    </source>
</evidence>
<dbReference type="InterPro" id="IPR001610">
    <property type="entry name" value="PAC"/>
</dbReference>
<evidence type="ECO:0000256" key="5">
    <source>
        <dbReference type="ARBA" id="ARBA00022741"/>
    </source>
</evidence>
<dbReference type="SUPFAM" id="SSF55785">
    <property type="entry name" value="PYP-like sensor domain (PAS domain)"/>
    <property type="match status" value="2"/>
</dbReference>
<feature type="transmembrane region" description="Helical" evidence="10">
    <location>
        <begin position="168"/>
        <end position="186"/>
    </location>
</feature>
<feature type="transmembrane region" description="Helical" evidence="10">
    <location>
        <begin position="61"/>
        <end position="79"/>
    </location>
</feature>
<dbReference type="PRINTS" id="PR00344">
    <property type="entry name" value="BCTRLSENSOR"/>
</dbReference>
<dbReference type="PROSITE" id="PS50113">
    <property type="entry name" value="PAC"/>
    <property type="match status" value="1"/>
</dbReference>
<organism evidence="15 16">
    <name type="scientific">Bradyrhizobium oligotrophicum S58</name>
    <dbReference type="NCBI Taxonomy" id="1245469"/>
    <lineage>
        <taxon>Bacteria</taxon>
        <taxon>Pseudomonadati</taxon>
        <taxon>Pseudomonadota</taxon>
        <taxon>Alphaproteobacteria</taxon>
        <taxon>Hyphomicrobiales</taxon>
        <taxon>Nitrobacteraceae</taxon>
        <taxon>Bradyrhizobium</taxon>
    </lineage>
</organism>
<keyword evidence="10" id="KW-0472">Membrane</keyword>
<proteinExistence type="predicted"/>
<dbReference type="SUPFAM" id="SSF52172">
    <property type="entry name" value="CheY-like"/>
    <property type="match status" value="1"/>
</dbReference>
<dbReference type="Pfam" id="PF08448">
    <property type="entry name" value="PAS_4"/>
    <property type="match status" value="1"/>
</dbReference>
<dbReference type="GO" id="GO:0000155">
    <property type="term" value="F:phosphorelay sensor kinase activity"/>
    <property type="evidence" value="ECO:0007669"/>
    <property type="project" value="InterPro"/>
</dbReference>
<dbReference type="GO" id="GO:0005524">
    <property type="term" value="F:ATP binding"/>
    <property type="evidence" value="ECO:0007669"/>
    <property type="project" value="UniProtKB-KW"/>
</dbReference>
<dbReference type="SMART" id="SM00388">
    <property type="entry name" value="HisKA"/>
    <property type="match status" value="1"/>
</dbReference>
<feature type="transmembrane region" description="Helical" evidence="10">
    <location>
        <begin position="124"/>
        <end position="148"/>
    </location>
</feature>
<dbReference type="SUPFAM" id="SSF47384">
    <property type="entry name" value="Homodimeric domain of signal transducing histidine kinase"/>
    <property type="match status" value="1"/>
</dbReference>
<dbReference type="InterPro" id="IPR035965">
    <property type="entry name" value="PAS-like_dom_sf"/>
</dbReference>
<evidence type="ECO:0000256" key="8">
    <source>
        <dbReference type="ARBA" id="ARBA00023012"/>
    </source>
</evidence>
<dbReference type="Pfam" id="PF17158">
    <property type="entry name" value="MASE4"/>
    <property type="match status" value="1"/>
</dbReference>
<dbReference type="InterPro" id="IPR001789">
    <property type="entry name" value="Sig_transdc_resp-reg_receiver"/>
</dbReference>
<evidence type="ECO:0000313" key="16">
    <source>
        <dbReference type="Proteomes" id="UP000011841"/>
    </source>
</evidence>
<dbReference type="PROSITE" id="PS50112">
    <property type="entry name" value="PAS"/>
    <property type="match status" value="2"/>
</dbReference>
<keyword evidence="3 9" id="KW-0597">Phosphoprotein</keyword>
<dbReference type="InterPro" id="IPR013767">
    <property type="entry name" value="PAS_fold"/>
</dbReference>
<evidence type="ECO:0000256" key="7">
    <source>
        <dbReference type="ARBA" id="ARBA00022840"/>
    </source>
</evidence>
<keyword evidence="10" id="KW-1133">Transmembrane helix</keyword>
<keyword evidence="5" id="KW-0547">Nucleotide-binding</keyword>
<keyword evidence="6 15" id="KW-0418">Kinase</keyword>
<dbReference type="SMART" id="SM00086">
    <property type="entry name" value="PAC"/>
    <property type="match status" value="1"/>
</dbReference>
<feature type="domain" description="Response regulatory" evidence="12">
    <location>
        <begin position="776"/>
        <end position="892"/>
    </location>
</feature>
<dbReference type="PANTHER" id="PTHR43065:SF49">
    <property type="entry name" value="HISTIDINE KINASE"/>
    <property type="match status" value="1"/>
</dbReference>
<reference evidence="15 16" key="1">
    <citation type="journal article" date="2013" name="Appl. Environ. Microbiol.">
        <title>Genome analysis suggests that the soil oligotrophic bacterium Agromonas oligotrophica (Bradyrhizobium oligotrophicum) is a nitrogen-fixing symbiont of Aeschynomene indica.</title>
        <authorList>
            <person name="Okubo T."/>
            <person name="Fukushima S."/>
            <person name="Itakura M."/>
            <person name="Oshima K."/>
            <person name="Longtonglang A."/>
            <person name="Teaumroong N."/>
            <person name="Mitsui H."/>
            <person name="Hattori M."/>
            <person name="Hattori R."/>
            <person name="Hattori T."/>
            <person name="Minamisawa K."/>
        </authorList>
    </citation>
    <scope>NUCLEOTIDE SEQUENCE [LARGE SCALE GENOMIC DNA]</scope>
    <source>
        <strain evidence="15 16">S58</strain>
    </source>
</reference>
<gene>
    <name evidence="15" type="ORF">S58_47640</name>
</gene>
<feature type="modified residue" description="4-aspartylphosphate" evidence="9">
    <location>
        <position position="826"/>
    </location>
</feature>
<keyword evidence="10" id="KW-0812">Transmembrane</keyword>
<keyword evidence="7" id="KW-0067">ATP-binding</keyword>
<dbReference type="PATRIC" id="fig|1245469.3.peg.4875"/>
<dbReference type="SMART" id="SM00387">
    <property type="entry name" value="HATPase_c"/>
    <property type="match status" value="1"/>
</dbReference>
<evidence type="ECO:0000256" key="1">
    <source>
        <dbReference type="ARBA" id="ARBA00000085"/>
    </source>
</evidence>
<dbReference type="Pfam" id="PF00989">
    <property type="entry name" value="PAS"/>
    <property type="match status" value="1"/>
</dbReference>
<dbReference type="eggNOG" id="COG4191">
    <property type="taxonomic scope" value="Bacteria"/>
</dbReference>
<evidence type="ECO:0000256" key="4">
    <source>
        <dbReference type="ARBA" id="ARBA00022679"/>
    </source>
</evidence>
<evidence type="ECO:0000313" key="15">
    <source>
        <dbReference type="EMBL" id="BAM90743.1"/>
    </source>
</evidence>
<feature type="domain" description="PAC" evidence="14">
    <location>
        <begin position="346"/>
        <end position="398"/>
    </location>
</feature>
<feature type="domain" description="PAS" evidence="13">
    <location>
        <begin position="273"/>
        <end position="343"/>
    </location>
</feature>
<dbReference type="InterPro" id="IPR004358">
    <property type="entry name" value="Sig_transdc_His_kin-like_C"/>
</dbReference>
<dbReference type="KEGG" id="aol:S58_47640"/>
<dbReference type="CDD" id="cd18161">
    <property type="entry name" value="REC_hyHK_blue-like"/>
    <property type="match status" value="1"/>
</dbReference>
<dbReference type="PANTHER" id="PTHR43065">
    <property type="entry name" value="SENSOR HISTIDINE KINASE"/>
    <property type="match status" value="1"/>
</dbReference>
<dbReference type="InterPro" id="IPR036097">
    <property type="entry name" value="HisK_dim/P_sf"/>
</dbReference>
<dbReference type="InterPro" id="IPR003661">
    <property type="entry name" value="HisK_dim/P_dom"/>
</dbReference>
<dbReference type="EMBL" id="AP012603">
    <property type="protein sequence ID" value="BAM90743.1"/>
    <property type="molecule type" value="Genomic_DNA"/>
</dbReference>
<keyword evidence="8" id="KW-0902">Two-component regulatory system</keyword>
<feature type="transmembrane region" description="Helical" evidence="10">
    <location>
        <begin position="193"/>
        <end position="216"/>
    </location>
</feature>
<dbReference type="AlphaFoldDB" id="M4ZA58"/>
<accession>M4ZA58</accession>
<dbReference type="CDD" id="cd00130">
    <property type="entry name" value="PAS"/>
    <property type="match status" value="2"/>
</dbReference>
<evidence type="ECO:0000259" key="14">
    <source>
        <dbReference type="PROSITE" id="PS50113"/>
    </source>
</evidence>
<evidence type="ECO:0000256" key="6">
    <source>
        <dbReference type="ARBA" id="ARBA00022777"/>
    </source>
</evidence>
<dbReference type="Gene3D" id="3.30.565.10">
    <property type="entry name" value="Histidine kinase-like ATPase, C-terminal domain"/>
    <property type="match status" value="1"/>
</dbReference>
<dbReference type="Pfam" id="PF02518">
    <property type="entry name" value="HATPase_c"/>
    <property type="match status" value="1"/>
</dbReference>
<dbReference type="GO" id="GO:0006355">
    <property type="term" value="P:regulation of DNA-templated transcription"/>
    <property type="evidence" value="ECO:0007669"/>
    <property type="project" value="InterPro"/>
</dbReference>
<evidence type="ECO:0000259" key="11">
    <source>
        <dbReference type="PROSITE" id="PS50109"/>
    </source>
</evidence>
<evidence type="ECO:0000256" key="10">
    <source>
        <dbReference type="SAM" id="Phobius"/>
    </source>
</evidence>